<proteinExistence type="predicted"/>
<keyword evidence="2" id="KW-1185">Reference proteome</keyword>
<protein>
    <recommendedName>
        <fullName evidence="3">Protein tyrosine phosphatase 4A1</fullName>
    </recommendedName>
</protein>
<evidence type="ECO:0008006" key="3">
    <source>
        <dbReference type="Google" id="ProtNLM"/>
    </source>
</evidence>
<evidence type="ECO:0000313" key="2">
    <source>
        <dbReference type="Proteomes" id="UP000631465"/>
    </source>
</evidence>
<reference evidence="1 2" key="1">
    <citation type="submission" date="2019-10" db="EMBL/GenBank/DDBJ databases">
        <title>Chromosome-level genome assembly of Tarim red deer.</title>
        <authorList>
            <person name="Ba H."/>
        </authorList>
    </citation>
    <scope>NUCLEOTIDE SEQUENCE [LARGE SCALE GENOMIC DNA]</scope>
    <source>
        <strain evidence="1">CEY-2017</strain>
        <tissue evidence="1">Blood</tissue>
    </source>
</reference>
<gene>
    <name evidence="1" type="ORF">G4228_020374</name>
</gene>
<dbReference type="Proteomes" id="UP000631465">
    <property type="component" value="Unassembled WGS sequence"/>
</dbReference>
<organism evidence="1 2">
    <name type="scientific">Cervus hanglu yarkandensis</name>
    <name type="common">Yarkand deer</name>
    <dbReference type="NCBI Taxonomy" id="84702"/>
    <lineage>
        <taxon>Eukaryota</taxon>
        <taxon>Metazoa</taxon>
        <taxon>Chordata</taxon>
        <taxon>Craniata</taxon>
        <taxon>Vertebrata</taxon>
        <taxon>Euteleostomi</taxon>
        <taxon>Mammalia</taxon>
        <taxon>Eutheria</taxon>
        <taxon>Laurasiatheria</taxon>
        <taxon>Artiodactyla</taxon>
        <taxon>Ruminantia</taxon>
        <taxon>Pecora</taxon>
        <taxon>Cervidae</taxon>
        <taxon>Cervinae</taxon>
        <taxon>Cervus</taxon>
    </lineage>
</organism>
<evidence type="ECO:0000313" key="1">
    <source>
        <dbReference type="EMBL" id="KAF4008606.1"/>
    </source>
</evidence>
<dbReference type="InterPro" id="IPR029021">
    <property type="entry name" value="Prot-tyrosine_phosphatase-like"/>
</dbReference>
<dbReference type="SUPFAM" id="SSF52799">
    <property type="entry name" value="(Phosphotyrosine protein) phosphatases II"/>
    <property type="match status" value="1"/>
</dbReference>
<dbReference type="EMBL" id="WMHW01003274">
    <property type="protein sequence ID" value="KAF4008606.1"/>
    <property type="molecule type" value="Genomic_DNA"/>
</dbReference>
<accession>A0A833SEW3</accession>
<dbReference type="Gene3D" id="3.90.190.10">
    <property type="entry name" value="Protein tyrosine phosphatase superfamily"/>
    <property type="match status" value="1"/>
</dbReference>
<comment type="caution">
    <text evidence="1">The sequence shown here is derived from an EMBL/GenBank/DDBJ whole genome shotgun (WGS) entry which is preliminary data.</text>
</comment>
<dbReference type="OrthoDB" id="5632at2759"/>
<dbReference type="AlphaFoldDB" id="A0A833SEW3"/>
<name>A0A833SEW3_9CERV</name>
<sequence length="66" mass="7539">MNRPAPVEVTYRNMRFLITHNPTNATLSKFIEELKKYGVTTIVRVCEATYDTTLVEKEGIHVLVSV</sequence>